<sequence>MPAQDRGLFRQVRVRRAARSVRLHARPAGPLRHPDQHPQPLAAARDGAQARDPAGAGRRAGRARTPLRRQPRRGQHRAAAAHGNPGRLLPHHRAAVRRPRRGADHRPDGIDRDGRRHRDGRLHHRPRHRRGPHCRHPGLTGGPMSHITGIVQVLGAPLAIGPDSGAPPTSPGVWEVAFAHTPAPDGTKFVMLHFQGVSLPGANQLEVDLGYDTDVFTAADGAAFWTRPINVHALGATIPVRYVAAGAPAGGAEIDRYGRGERHAGGLDPTALSNSDPFLPDPVYTEPIYDPFWFCTQPPNWENVGCIPSADLRAQVARSVGMIVTIHPPDTYSPVEYVSTCTVTLVDTDKVISAGHCHSPDEALTSSVTFDYATDCAGNRPGGYDARFHKVAEALERRYDSGYDYSLLRLKTAPPGIAPIQLRHDLPGVGEQVFGIHHPNGAVKKISLPHASFATVTASSAMGVRVPTTFHVSGGSSGSGLFDAAGRIVGVLSNGAPCAGSQLLYFPTATILTEIAPAPPPPVTRDVVLVIDRSGSMEESDGTGRRKIDAAKDAVSLFVQLVQADTGNRAGLVSFSTTAGAPTFAIAAVTNPNKNALIGPAPYAGGLVGTLTPGGATSIGGGLDAARGQFPMPGANPRAILLLTDGLQNRAPWIADVEPSLEGIAVHAIGLGSDSNLDSTLLSTLAADHGGLFTRASGGLALLKFFSQAFGNIFEAGVLLDPESHLPADQDAPPLSFRVCGEESLTAVVGWDRTDAFLVVRLRTPAGNLVLPGGPVETANGRNWTYLRVPLPVATERDGLWQVEVLRPGGGEFPPPAPALRYFVSIIPSGGPRLLREPEERELAGARFYTGDDISPLLRVRQANGDWPHEVAMTLTVSRPDAGLGNLLSEHGLGPEKIVAGDVIPARQATLQAIESNGPAIHYIEEQFVLKEDPANTRGSFEAAGSLGIALPGYLRMEGHYTFHARATYGHCDGSRELVWTMHVDVGIDAGATTVSTTPLGTDPDGRQCQRMTFTPRDRYGNRFGPGRAAGMAIAPRPGSVLSSPVTDVGNGSYRIDLCWDLGAGEPPGIVIGQPGRPPVVVGPAERRLFVYSITFVCGEQKDACCGCAPMRPGSYATEINVHNVHDTAAPVLKRIIPLVLAGAVIGREPKVATIRAQDIITLPPHTATMDDCCRLQELLLGAQADDVPLTTGILEIISTVELAVTAVYTREDGAIDVRPIPAQRL</sequence>
<dbReference type="PROSITE" id="PS50234">
    <property type="entry name" value="VWFA"/>
    <property type="match status" value="1"/>
</dbReference>
<feature type="domain" description="VWFA" evidence="2">
    <location>
        <begin position="526"/>
        <end position="709"/>
    </location>
</feature>
<dbReference type="Gene3D" id="3.40.50.410">
    <property type="entry name" value="von Willebrand factor, type A domain"/>
    <property type="match status" value="1"/>
</dbReference>
<dbReference type="EMBL" id="WNKZ01000073">
    <property type="protein sequence ID" value="MTV55155.1"/>
    <property type="molecule type" value="Genomic_DNA"/>
</dbReference>
<comment type="caution">
    <text evidence="3">The sequence shown here is derived from an EMBL/GenBank/DDBJ whole genome shotgun (WGS) entry which is preliminary data.</text>
</comment>
<dbReference type="SUPFAM" id="SSF53300">
    <property type="entry name" value="vWA-like"/>
    <property type="match status" value="1"/>
</dbReference>
<dbReference type="Pfam" id="PF13519">
    <property type="entry name" value="VWA_2"/>
    <property type="match status" value="1"/>
</dbReference>
<dbReference type="Pfam" id="PF13365">
    <property type="entry name" value="Trypsin_2"/>
    <property type="match status" value="1"/>
</dbReference>
<dbReference type="CDD" id="cd00198">
    <property type="entry name" value="vWFA"/>
    <property type="match status" value="1"/>
</dbReference>
<name>A0A6I3T2M6_9BURK</name>
<feature type="compositionally biased region" description="Basic residues" evidence="1">
    <location>
        <begin position="59"/>
        <end position="76"/>
    </location>
</feature>
<dbReference type="InterPro" id="IPR051266">
    <property type="entry name" value="CLCR"/>
</dbReference>
<dbReference type="SMART" id="SM00327">
    <property type="entry name" value="VWA"/>
    <property type="match status" value="1"/>
</dbReference>
<reference evidence="3 4" key="1">
    <citation type="submission" date="2019-11" db="EMBL/GenBank/DDBJ databases">
        <title>Type strains purchased from KCTC, JCM and DSMZ.</title>
        <authorList>
            <person name="Lu H."/>
        </authorList>
    </citation>
    <scope>NUCLEOTIDE SEQUENCE [LARGE SCALE GENOMIC DNA]</scope>
    <source>
        <strain evidence="3 4">KCTC 52429</strain>
    </source>
</reference>
<feature type="compositionally biased region" description="Basic residues" evidence="1">
    <location>
        <begin position="89"/>
        <end position="100"/>
    </location>
</feature>
<feature type="compositionally biased region" description="Basic residues" evidence="1">
    <location>
        <begin position="117"/>
        <end position="136"/>
    </location>
</feature>
<dbReference type="PROSITE" id="PS00134">
    <property type="entry name" value="TRYPSIN_HIS"/>
    <property type="match status" value="1"/>
</dbReference>
<feature type="compositionally biased region" description="Basic and acidic residues" evidence="1">
    <location>
        <begin position="101"/>
        <end position="116"/>
    </location>
</feature>
<feature type="region of interest" description="Disordered" evidence="1">
    <location>
        <begin position="23"/>
        <end position="138"/>
    </location>
</feature>
<dbReference type="PANTHER" id="PTHR10579">
    <property type="entry name" value="CALCIUM-ACTIVATED CHLORIDE CHANNEL REGULATOR"/>
    <property type="match status" value="1"/>
</dbReference>
<gene>
    <name evidence="3" type="ORF">GM672_20715</name>
</gene>
<proteinExistence type="predicted"/>
<feature type="compositionally biased region" description="Low complexity" evidence="1">
    <location>
        <begin position="41"/>
        <end position="57"/>
    </location>
</feature>
<dbReference type="GO" id="GO:0006508">
    <property type="term" value="P:proteolysis"/>
    <property type="evidence" value="ECO:0007669"/>
    <property type="project" value="InterPro"/>
</dbReference>
<dbReference type="OrthoDB" id="9811296at2"/>
<dbReference type="GO" id="GO:0004252">
    <property type="term" value="F:serine-type endopeptidase activity"/>
    <property type="evidence" value="ECO:0007669"/>
    <property type="project" value="InterPro"/>
</dbReference>
<dbReference type="Proteomes" id="UP000430634">
    <property type="component" value="Unassembled WGS sequence"/>
</dbReference>
<dbReference type="AlphaFoldDB" id="A0A6I3T2M6"/>
<dbReference type="InterPro" id="IPR002035">
    <property type="entry name" value="VWF_A"/>
</dbReference>
<evidence type="ECO:0000313" key="4">
    <source>
        <dbReference type="Proteomes" id="UP000430634"/>
    </source>
</evidence>
<organism evidence="3 4">
    <name type="scientific">Pseudoduganella buxea</name>
    <dbReference type="NCBI Taxonomy" id="1949069"/>
    <lineage>
        <taxon>Bacteria</taxon>
        <taxon>Pseudomonadati</taxon>
        <taxon>Pseudomonadota</taxon>
        <taxon>Betaproteobacteria</taxon>
        <taxon>Burkholderiales</taxon>
        <taxon>Oxalobacteraceae</taxon>
        <taxon>Telluria group</taxon>
        <taxon>Pseudoduganella</taxon>
    </lineage>
</organism>
<dbReference type="PANTHER" id="PTHR10579:SF43">
    <property type="entry name" value="ZINC FINGER (C3HC4-TYPE RING FINGER) FAMILY PROTEIN"/>
    <property type="match status" value="1"/>
</dbReference>
<dbReference type="InterPro" id="IPR036465">
    <property type="entry name" value="vWFA_dom_sf"/>
</dbReference>
<evidence type="ECO:0000313" key="3">
    <source>
        <dbReference type="EMBL" id="MTV55155.1"/>
    </source>
</evidence>
<dbReference type="InterPro" id="IPR009003">
    <property type="entry name" value="Peptidase_S1_PA"/>
</dbReference>
<evidence type="ECO:0000256" key="1">
    <source>
        <dbReference type="SAM" id="MobiDB-lite"/>
    </source>
</evidence>
<dbReference type="InterPro" id="IPR043504">
    <property type="entry name" value="Peptidase_S1_PA_chymotrypsin"/>
</dbReference>
<dbReference type="Gene3D" id="2.40.10.10">
    <property type="entry name" value="Trypsin-like serine proteases"/>
    <property type="match status" value="1"/>
</dbReference>
<dbReference type="SUPFAM" id="SSF50494">
    <property type="entry name" value="Trypsin-like serine proteases"/>
    <property type="match status" value="1"/>
</dbReference>
<evidence type="ECO:0000259" key="2">
    <source>
        <dbReference type="PROSITE" id="PS50234"/>
    </source>
</evidence>
<protein>
    <submittedName>
        <fullName evidence="3">VWA domain-containing protein</fullName>
    </submittedName>
</protein>
<dbReference type="InterPro" id="IPR018114">
    <property type="entry name" value="TRYPSIN_HIS"/>
</dbReference>
<accession>A0A6I3T2M6</accession>